<dbReference type="InterPro" id="IPR011385">
    <property type="entry name" value="Site-sp_rcmbase"/>
</dbReference>
<dbReference type="RefSeq" id="WP_035127670.1">
    <property type="nucleotide sequence ID" value="NZ_JRHH01000005.1"/>
</dbReference>
<keyword evidence="1" id="KW-1133">Transmembrane helix</keyword>
<reference evidence="2 3" key="1">
    <citation type="submission" date="2014-09" db="EMBL/GenBank/DDBJ databases">
        <title>Whole Genome Shotgun of Flavobacterium aquatile LMG 4008.</title>
        <authorList>
            <person name="Gale A.N."/>
            <person name="Pipes S.E."/>
            <person name="Newman J.D."/>
        </authorList>
    </citation>
    <scope>NUCLEOTIDE SEQUENCE [LARGE SCALE GENOMIC DNA]</scope>
    <source>
        <strain evidence="2 3">LMG 4008</strain>
    </source>
</reference>
<proteinExistence type="predicted"/>
<sequence>MNLRHKFKVPMSLEKLFDNYFSNNAIPSGDELYFLVDLIHLFRPKHPKKVAVVSISKLLLFLEQNPNQKLLFQHYIYNLLQNRKFSNFLSDAGILQNPEFIYEVKKRIIAKFLPFQPQSDTLEFVLNQVFYRSSDTIWINKIPLIELDTLFDLLFFTDLHSSVAEKSPLSELMNTIGLLSQRMSGRAMDTEVLMMTPEYEGLESPFVAFENELHAIFSDIKLGEAHHINSDDEHYKQVLVLHKQCEEYVDKAFSNSSKFGISIRVNQSLLRIRQQLHRLKILIPLLVVNNINDRRSNSIQLALKLIKFNCYKNNVRQLIGESTQLLSYEITQHTAKTGEHYITESKSEYFSMLKASSGGGLIVGILCVIKLLLSSVETSNFNHAVLYSLNYALGFIAIYLLGFTLATKQPAMTAATITSALESGMKKRNKHEHKHISFARLFARLFRSQFIAFIGNVFIAFPVSMLIIWLVDITFDVNIAFVKSGKLLNDLNPISSAAIFHASIAGVFLFLSGIISGNVSNKSKHNQLFYRIQEHPILKMSFGKKKTTAIANWFERNWAGVVSNGWFGVFLGSTASLGLFLGLNLDIRHITFASGNFALGLYGQNFFVTGWTIFWAILGIGIIGFMNFIVSFLLSLGLAFRSRNIPISEFALLTKSIWFYFKSHPTSFFFPVKDK</sequence>
<feature type="transmembrane region" description="Helical" evidence="1">
    <location>
        <begin position="355"/>
        <end position="373"/>
    </location>
</feature>
<dbReference type="AlphaFoldDB" id="A0A095SR66"/>
<evidence type="ECO:0000313" key="3">
    <source>
        <dbReference type="Proteomes" id="UP000029554"/>
    </source>
</evidence>
<dbReference type="OrthoDB" id="5688397at2"/>
<feature type="transmembrane region" description="Helical" evidence="1">
    <location>
        <begin position="566"/>
        <end position="585"/>
    </location>
</feature>
<dbReference type="STRING" id="1453498.LG45_12910"/>
<feature type="transmembrane region" description="Helical" evidence="1">
    <location>
        <begin position="450"/>
        <end position="471"/>
    </location>
</feature>
<evidence type="ECO:0000256" key="1">
    <source>
        <dbReference type="SAM" id="Phobius"/>
    </source>
</evidence>
<dbReference type="Pfam" id="PF10136">
    <property type="entry name" value="SpecificRecomb"/>
    <property type="match status" value="1"/>
</dbReference>
<keyword evidence="1" id="KW-0812">Transmembrane</keyword>
<name>A0A095SR66_9FLAO</name>
<keyword evidence="3" id="KW-1185">Reference proteome</keyword>
<dbReference type="eggNOG" id="COG4389">
    <property type="taxonomic scope" value="Bacteria"/>
</dbReference>
<protein>
    <submittedName>
        <fullName evidence="2">Recombinase</fullName>
    </submittedName>
</protein>
<feature type="transmembrane region" description="Helical" evidence="1">
    <location>
        <begin position="385"/>
        <end position="406"/>
    </location>
</feature>
<gene>
    <name evidence="2" type="ORF">LG45_12910</name>
</gene>
<comment type="caution">
    <text evidence="2">The sequence shown here is derived from an EMBL/GenBank/DDBJ whole genome shotgun (WGS) entry which is preliminary data.</text>
</comment>
<accession>A0A095SR66</accession>
<feature type="transmembrane region" description="Helical" evidence="1">
    <location>
        <begin position="491"/>
        <end position="515"/>
    </location>
</feature>
<dbReference type="EMBL" id="JRHH01000005">
    <property type="protein sequence ID" value="KGD67121.1"/>
    <property type="molecule type" value="Genomic_DNA"/>
</dbReference>
<organism evidence="2 3">
    <name type="scientific">Flavobacterium aquatile LMG 4008 = ATCC 11947</name>
    <dbReference type="NCBI Taxonomy" id="1453498"/>
    <lineage>
        <taxon>Bacteria</taxon>
        <taxon>Pseudomonadati</taxon>
        <taxon>Bacteroidota</taxon>
        <taxon>Flavobacteriia</taxon>
        <taxon>Flavobacteriales</taxon>
        <taxon>Flavobacteriaceae</taxon>
        <taxon>Flavobacterium</taxon>
    </lineage>
</organism>
<evidence type="ECO:0000313" key="2">
    <source>
        <dbReference type="EMBL" id="KGD67121.1"/>
    </source>
</evidence>
<dbReference type="Proteomes" id="UP000029554">
    <property type="component" value="Unassembled WGS sequence"/>
</dbReference>
<feature type="transmembrane region" description="Helical" evidence="1">
    <location>
        <begin position="613"/>
        <end position="640"/>
    </location>
</feature>
<keyword evidence="1" id="KW-0472">Membrane</keyword>